<dbReference type="GO" id="GO:0016020">
    <property type="term" value="C:membrane"/>
    <property type="evidence" value="ECO:0007669"/>
    <property type="project" value="UniProtKB-SubCell"/>
</dbReference>
<feature type="transmembrane region" description="Helical" evidence="6">
    <location>
        <begin position="261"/>
        <end position="286"/>
    </location>
</feature>
<evidence type="ECO:0000256" key="5">
    <source>
        <dbReference type="ARBA" id="ARBA00023136"/>
    </source>
</evidence>
<evidence type="ECO:0000256" key="6">
    <source>
        <dbReference type="SAM" id="Phobius"/>
    </source>
</evidence>
<dbReference type="AlphaFoldDB" id="S7QKT9"/>
<dbReference type="GO" id="GO:0022857">
    <property type="term" value="F:transmembrane transporter activity"/>
    <property type="evidence" value="ECO:0007669"/>
    <property type="project" value="InterPro"/>
</dbReference>
<dbReference type="PANTHER" id="PTHR43791:SF48">
    <property type="entry name" value="TRANSPORTER, PUTATIVE (AFU_ORTHOLOGUE AFUA_4G01000)-RELATED"/>
    <property type="match status" value="1"/>
</dbReference>
<evidence type="ECO:0000313" key="8">
    <source>
        <dbReference type="Proteomes" id="UP000030669"/>
    </source>
</evidence>
<evidence type="ECO:0000256" key="3">
    <source>
        <dbReference type="ARBA" id="ARBA00022692"/>
    </source>
</evidence>
<evidence type="ECO:0000256" key="4">
    <source>
        <dbReference type="ARBA" id="ARBA00022989"/>
    </source>
</evidence>
<evidence type="ECO:0000256" key="1">
    <source>
        <dbReference type="ARBA" id="ARBA00004141"/>
    </source>
</evidence>
<feature type="transmembrane region" description="Helical" evidence="6">
    <location>
        <begin position="162"/>
        <end position="184"/>
    </location>
</feature>
<feature type="transmembrane region" description="Helical" evidence="6">
    <location>
        <begin position="75"/>
        <end position="93"/>
    </location>
</feature>
<proteinExistence type="predicted"/>
<dbReference type="InterPro" id="IPR011701">
    <property type="entry name" value="MFS"/>
</dbReference>
<keyword evidence="3 6" id="KW-0812">Transmembrane</keyword>
<feature type="transmembrane region" description="Helical" evidence="6">
    <location>
        <begin position="355"/>
        <end position="377"/>
    </location>
</feature>
<feature type="transmembrane region" description="Helical" evidence="6">
    <location>
        <begin position="389"/>
        <end position="411"/>
    </location>
</feature>
<dbReference type="Proteomes" id="UP000030669">
    <property type="component" value="Unassembled WGS sequence"/>
</dbReference>
<name>S7QKT9_GLOTA</name>
<evidence type="ECO:0000256" key="2">
    <source>
        <dbReference type="ARBA" id="ARBA00022448"/>
    </source>
</evidence>
<protein>
    <submittedName>
        <fullName evidence="7">MFS general substrate transporter</fullName>
    </submittedName>
</protein>
<keyword evidence="4 6" id="KW-1133">Transmembrane helix</keyword>
<dbReference type="InterPro" id="IPR036259">
    <property type="entry name" value="MFS_trans_sf"/>
</dbReference>
<evidence type="ECO:0000313" key="7">
    <source>
        <dbReference type="EMBL" id="EPQ59893.1"/>
    </source>
</evidence>
<dbReference type="GeneID" id="19305594"/>
<sequence>MSNSFDDIDEKAQPSVEVYATSLCINPGEERRLVCKLDWLLLPLFTVICEELAHPRDIGSWLLTPRVGLEKDLGLVGYDYHIGLTVFYVFYIISEIPSNLILKRIGSIWLAILITSFGAVSIGSAFMESFGGLMATRVILGIAEGGTLYYRRNELVLRIGIFFGLSPTIAGAFGGLLASGLLSIPDIGVVTSWRKIFLVEGIITAGFGLLCFLIIPDDPQHSRMLSAEERAIALARIEADQPGAKGGGREKTTVQLVLRAFNVNTIICSLCYLMINISFQGLSLFMPTVVATLGHFTTVESQLRTVPPYLVGAAWVLMNSYHSYRMKQRATPLVLSVLLIVMGYAIFIGTQNSHARYGACFLAIAGGSPSVPMLMSWATDNAAPDTVRAVTTALVPGIGALGSVIAVWTYLPTDAPEYRKGNSLNLATSCTTCILIVVLALYVRYENGKRERGERDYRLDGKTAEEIEQLGYRHPAFRYHI</sequence>
<comment type="subcellular location">
    <subcellularLocation>
        <location evidence="1">Membrane</location>
        <topology evidence="1">Multi-pass membrane protein</topology>
    </subcellularLocation>
</comment>
<dbReference type="SUPFAM" id="SSF103473">
    <property type="entry name" value="MFS general substrate transporter"/>
    <property type="match status" value="1"/>
</dbReference>
<feature type="transmembrane region" description="Helical" evidence="6">
    <location>
        <begin position="105"/>
        <end position="126"/>
    </location>
</feature>
<dbReference type="eggNOG" id="KOG2533">
    <property type="taxonomic scope" value="Eukaryota"/>
</dbReference>
<dbReference type="PANTHER" id="PTHR43791">
    <property type="entry name" value="PERMEASE-RELATED"/>
    <property type="match status" value="1"/>
</dbReference>
<accession>S7QKT9</accession>
<dbReference type="RefSeq" id="XP_007861798.1">
    <property type="nucleotide sequence ID" value="XM_007863607.1"/>
</dbReference>
<dbReference type="OrthoDB" id="2962993at2759"/>
<organism evidence="7 8">
    <name type="scientific">Gloeophyllum trabeum (strain ATCC 11539 / FP-39264 / Madison 617)</name>
    <name type="common">Brown rot fungus</name>
    <dbReference type="NCBI Taxonomy" id="670483"/>
    <lineage>
        <taxon>Eukaryota</taxon>
        <taxon>Fungi</taxon>
        <taxon>Dikarya</taxon>
        <taxon>Basidiomycota</taxon>
        <taxon>Agaricomycotina</taxon>
        <taxon>Agaricomycetes</taxon>
        <taxon>Gloeophyllales</taxon>
        <taxon>Gloeophyllaceae</taxon>
        <taxon>Gloeophyllum</taxon>
    </lineage>
</organism>
<dbReference type="Gene3D" id="1.20.1250.20">
    <property type="entry name" value="MFS general substrate transporter like domains"/>
    <property type="match status" value="2"/>
</dbReference>
<keyword evidence="5 6" id="KW-0472">Membrane</keyword>
<reference evidence="7 8" key="1">
    <citation type="journal article" date="2012" name="Science">
        <title>The Paleozoic origin of enzymatic lignin decomposition reconstructed from 31 fungal genomes.</title>
        <authorList>
            <person name="Floudas D."/>
            <person name="Binder M."/>
            <person name="Riley R."/>
            <person name="Barry K."/>
            <person name="Blanchette R.A."/>
            <person name="Henrissat B."/>
            <person name="Martinez A.T."/>
            <person name="Otillar R."/>
            <person name="Spatafora J.W."/>
            <person name="Yadav J.S."/>
            <person name="Aerts A."/>
            <person name="Benoit I."/>
            <person name="Boyd A."/>
            <person name="Carlson A."/>
            <person name="Copeland A."/>
            <person name="Coutinho P.M."/>
            <person name="de Vries R.P."/>
            <person name="Ferreira P."/>
            <person name="Findley K."/>
            <person name="Foster B."/>
            <person name="Gaskell J."/>
            <person name="Glotzer D."/>
            <person name="Gorecki P."/>
            <person name="Heitman J."/>
            <person name="Hesse C."/>
            <person name="Hori C."/>
            <person name="Igarashi K."/>
            <person name="Jurgens J.A."/>
            <person name="Kallen N."/>
            <person name="Kersten P."/>
            <person name="Kohler A."/>
            <person name="Kuees U."/>
            <person name="Kumar T.K.A."/>
            <person name="Kuo A."/>
            <person name="LaButti K."/>
            <person name="Larrondo L.F."/>
            <person name="Lindquist E."/>
            <person name="Ling A."/>
            <person name="Lombard V."/>
            <person name="Lucas S."/>
            <person name="Lundell T."/>
            <person name="Martin R."/>
            <person name="McLaughlin D.J."/>
            <person name="Morgenstern I."/>
            <person name="Morin E."/>
            <person name="Murat C."/>
            <person name="Nagy L.G."/>
            <person name="Nolan M."/>
            <person name="Ohm R.A."/>
            <person name="Patyshakuliyeva A."/>
            <person name="Rokas A."/>
            <person name="Ruiz-Duenas F.J."/>
            <person name="Sabat G."/>
            <person name="Salamov A."/>
            <person name="Samejima M."/>
            <person name="Schmutz J."/>
            <person name="Slot J.C."/>
            <person name="St John F."/>
            <person name="Stenlid J."/>
            <person name="Sun H."/>
            <person name="Sun S."/>
            <person name="Syed K."/>
            <person name="Tsang A."/>
            <person name="Wiebenga A."/>
            <person name="Young D."/>
            <person name="Pisabarro A."/>
            <person name="Eastwood D.C."/>
            <person name="Martin F."/>
            <person name="Cullen D."/>
            <person name="Grigoriev I.V."/>
            <person name="Hibbett D.S."/>
        </authorList>
    </citation>
    <scope>NUCLEOTIDE SEQUENCE [LARGE SCALE GENOMIC DNA]</scope>
    <source>
        <strain evidence="7 8">ATCC 11539</strain>
    </source>
</reference>
<dbReference type="FunFam" id="1.20.1250.20:FF:000013">
    <property type="entry name" value="MFS general substrate transporter"/>
    <property type="match status" value="1"/>
</dbReference>
<dbReference type="HOGENOM" id="CLU_001265_0_1_1"/>
<feature type="transmembrane region" description="Helical" evidence="6">
    <location>
        <begin position="423"/>
        <end position="443"/>
    </location>
</feature>
<feature type="transmembrane region" description="Helical" evidence="6">
    <location>
        <begin position="331"/>
        <end position="349"/>
    </location>
</feature>
<dbReference type="Pfam" id="PF07690">
    <property type="entry name" value="MFS_1"/>
    <property type="match status" value="1"/>
</dbReference>
<dbReference type="KEGG" id="gtr:GLOTRDRAFT_34996"/>
<keyword evidence="2" id="KW-0813">Transport</keyword>
<dbReference type="EMBL" id="KB469297">
    <property type="protein sequence ID" value="EPQ59893.1"/>
    <property type="molecule type" value="Genomic_DNA"/>
</dbReference>
<keyword evidence="8" id="KW-1185">Reference proteome</keyword>
<dbReference type="OMA" id="HLGTTHE"/>
<feature type="transmembrane region" description="Helical" evidence="6">
    <location>
        <begin position="196"/>
        <end position="215"/>
    </location>
</feature>
<gene>
    <name evidence="7" type="ORF">GLOTRDRAFT_34996</name>
</gene>